<dbReference type="InterPro" id="IPR011009">
    <property type="entry name" value="Kinase-like_dom_sf"/>
</dbReference>
<evidence type="ECO:0000313" key="7">
    <source>
        <dbReference type="EMBL" id="CAD8424789.1"/>
    </source>
</evidence>
<evidence type="ECO:0000256" key="2">
    <source>
        <dbReference type="ARBA" id="ARBA00022679"/>
    </source>
</evidence>
<dbReference type="GO" id="GO:0005634">
    <property type="term" value="C:nucleus"/>
    <property type="evidence" value="ECO:0007669"/>
    <property type="project" value="TreeGrafter"/>
</dbReference>
<keyword evidence="5" id="KW-0067">ATP-binding</keyword>
<dbReference type="PROSITE" id="PS50011">
    <property type="entry name" value="PROTEIN_KINASE_DOM"/>
    <property type="match status" value="1"/>
</dbReference>
<sequence>MDDLAQLTNASATYNEIEENGAPTTPLDFPDPVMGRAARVTANIFNPETGEEGSFPNIIYQIGDNGELPQQAFWIGRKLKKAIYGCVRSCTILRLRDPVNQTWEITPQMAAVKLMDRNIVNQLRGRHIEDPIKELSCSQFLSLGEDGEPQRHPNVMSSLAVLQDDQYIYFFMPFCNCGELFGYVERDGRFAEPVARHWFRQILGGIYYLQKKGVCHRDMSLENLLVDRHALALVIDMGMCLRVPFGSEDGSEPAIDVSGNTLRRLISPQTACGKPNYISPEVLSSQVPFDGFAIDVWAAGVILFIMLIGLPPFDWASDDDPRFRMITNGRLVAMVRQWGRDISEDAGDLLQRMLTRDPSERLSLMEVMDHRWIVTEPATPPTPPENEDWRH</sequence>
<accession>A0A7S0CIM8</accession>
<evidence type="ECO:0000256" key="5">
    <source>
        <dbReference type="ARBA" id="ARBA00022840"/>
    </source>
</evidence>
<dbReference type="EMBL" id="HBEL01044963">
    <property type="protein sequence ID" value="CAD8424789.1"/>
    <property type="molecule type" value="Transcribed_RNA"/>
</dbReference>
<dbReference type="SUPFAM" id="SSF56112">
    <property type="entry name" value="Protein kinase-like (PK-like)"/>
    <property type="match status" value="1"/>
</dbReference>
<keyword evidence="1" id="KW-0723">Serine/threonine-protein kinase</keyword>
<reference evidence="7" key="1">
    <citation type="submission" date="2021-01" db="EMBL/GenBank/DDBJ databases">
        <authorList>
            <person name="Corre E."/>
            <person name="Pelletier E."/>
            <person name="Niang G."/>
            <person name="Scheremetjew M."/>
            <person name="Finn R."/>
            <person name="Kale V."/>
            <person name="Holt S."/>
            <person name="Cochrane G."/>
            <person name="Meng A."/>
            <person name="Brown T."/>
            <person name="Cohen L."/>
        </authorList>
    </citation>
    <scope>NUCLEOTIDE SEQUENCE</scope>
    <source>
        <strain evidence="7">CCAP1064/1</strain>
    </source>
</reference>
<dbReference type="PANTHER" id="PTHR24345:SF91">
    <property type="entry name" value="SERINE_THREONINE-PROTEIN KINASE PLK4"/>
    <property type="match status" value="1"/>
</dbReference>
<dbReference type="AlphaFoldDB" id="A0A7S0CIM8"/>
<evidence type="ECO:0000259" key="6">
    <source>
        <dbReference type="PROSITE" id="PS50011"/>
    </source>
</evidence>
<dbReference type="GO" id="GO:0005524">
    <property type="term" value="F:ATP binding"/>
    <property type="evidence" value="ECO:0007669"/>
    <property type="project" value="UniProtKB-KW"/>
</dbReference>
<dbReference type="InterPro" id="IPR000719">
    <property type="entry name" value="Prot_kinase_dom"/>
</dbReference>
<dbReference type="Pfam" id="PF00069">
    <property type="entry name" value="Pkinase"/>
    <property type="match status" value="1"/>
</dbReference>
<dbReference type="InterPro" id="IPR008266">
    <property type="entry name" value="Tyr_kinase_AS"/>
</dbReference>
<evidence type="ECO:0000256" key="3">
    <source>
        <dbReference type="ARBA" id="ARBA00022741"/>
    </source>
</evidence>
<keyword evidence="3" id="KW-0547">Nucleotide-binding</keyword>
<keyword evidence="2" id="KW-0808">Transferase</keyword>
<dbReference type="GO" id="GO:0004674">
    <property type="term" value="F:protein serine/threonine kinase activity"/>
    <property type="evidence" value="ECO:0007669"/>
    <property type="project" value="UniProtKB-KW"/>
</dbReference>
<name>A0A7S0CIM8_9STRA</name>
<dbReference type="PANTHER" id="PTHR24345">
    <property type="entry name" value="SERINE/THREONINE-PROTEIN KINASE PLK"/>
    <property type="match status" value="1"/>
</dbReference>
<dbReference type="Gene3D" id="1.10.510.10">
    <property type="entry name" value="Transferase(Phosphotransferase) domain 1"/>
    <property type="match status" value="1"/>
</dbReference>
<keyword evidence="4" id="KW-0418">Kinase</keyword>
<protein>
    <recommendedName>
        <fullName evidence="6">Protein kinase domain-containing protein</fullName>
    </recommendedName>
</protein>
<feature type="domain" description="Protein kinase" evidence="6">
    <location>
        <begin position="73"/>
        <end position="373"/>
    </location>
</feature>
<evidence type="ECO:0000256" key="1">
    <source>
        <dbReference type="ARBA" id="ARBA00022527"/>
    </source>
</evidence>
<proteinExistence type="predicted"/>
<evidence type="ECO:0000256" key="4">
    <source>
        <dbReference type="ARBA" id="ARBA00022777"/>
    </source>
</evidence>
<gene>
    <name evidence="7" type="ORF">PINE0816_LOCUS20949</name>
</gene>
<organism evidence="7">
    <name type="scientific">Proboscia inermis</name>
    <dbReference type="NCBI Taxonomy" id="420281"/>
    <lineage>
        <taxon>Eukaryota</taxon>
        <taxon>Sar</taxon>
        <taxon>Stramenopiles</taxon>
        <taxon>Ochrophyta</taxon>
        <taxon>Bacillariophyta</taxon>
        <taxon>Coscinodiscophyceae</taxon>
        <taxon>Rhizosoleniophycidae</taxon>
        <taxon>Rhizosoleniales</taxon>
        <taxon>Rhizosoleniaceae</taxon>
        <taxon>Proboscia</taxon>
    </lineage>
</organism>
<dbReference type="PROSITE" id="PS00109">
    <property type="entry name" value="PROTEIN_KINASE_TYR"/>
    <property type="match status" value="1"/>
</dbReference>